<comment type="similarity">
    <text evidence="2 10">Belongs to the ABC-4 integral membrane protein family. FtsX subfamily.</text>
</comment>
<feature type="transmembrane region" description="Helical" evidence="11">
    <location>
        <begin position="237"/>
        <end position="259"/>
    </location>
</feature>
<keyword evidence="8 10" id="KW-0472">Membrane</keyword>
<feature type="transmembrane region" description="Helical" evidence="11">
    <location>
        <begin position="32"/>
        <end position="55"/>
    </location>
</feature>
<feature type="domain" description="ABC3 transporter permease C-terminal" evidence="12">
    <location>
        <begin position="187"/>
        <end position="301"/>
    </location>
</feature>
<accession>A0A318U6T6</accession>
<evidence type="ECO:0000256" key="6">
    <source>
        <dbReference type="ARBA" id="ARBA00022692"/>
    </source>
</evidence>
<evidence type="ECO:0000256" key="5">
    <source>
        <dbReference type="ARBA" id="ARBA00022618"/>
    </source>
</evidence>
<dbReference type="InterPro" id="IPR040690">
    <property type="entry name" value="FtsX_ECD"/>
</dbReference>
<dbReference type="PIRSF" id="PIRSF003097">
    <property type="entry name" value="FtsX"/>
    <property type="match status" value="1"/>
</dbReference>
<comment type="caution">
    <text evidence="14">The sequence shown here is derived from an EMBL/GenBank/DDBJ whole genome shotgun (WGS) entry which is preliminary data.</text>
</comment>
<dbReference type="EMBL" id="QJTJ01000004">
    <property type="protein sequence ID" value="PYF07659.1"/>
    <property type="molecule type" value="Genomic_DNA"/>
</dbReference>
<keyword evidence="15" id="KW-1185">Reference proteome</keyword>
<keyword evidence="4 10" id="KW-1003">Cell membrane</keyword>
<dbReference type="Gene3D" id="3.30.70.3040">
    <property type="match status" value="1"/>
</dbReference>
<evidence type="ECO:0000256" key="8">
    <source>
        <dbReference type="ARBA" id="ARBA00023136"/>
    </source>
</evidence>
<keyword evidence="6 11" id="KW-0812">Transmembrane</keyword>
<evidence type="ECO:0000313" key="15">
    <source>
        <dbReference type="Proteomes" id="UP000247416"/>
    </source>
</evidence>
<proteinExistence type="inferred from homology"/>
<dbReference type="InterPro" id="IPR003838">
    <property type="entry name" value="ABC3_permease_C"/>
</dbReference>
<evidence type="ECO:0000259" key="13">
    <source>
        <dbReference type="Pfam" id="PF18075"/>
    </source>
</evidence>
<evidence type="ECO:0000256" key="10">
    <source>
        <dbReference type="PIRNR" id="PIRNR003097"/>
    </source>
</evidence>
<sequence>MYEMYTEVTTAMKARTIRRHFRESIKSLGRNGWMTFASISAVTVTLLLVGVFTIIMMNLNKVADDIENDVEIKVLIDIISDPTEAQAAEEQLMEEIRGLPGVEEVVYSSKEEELNLLIAGYGEELSLFEQSNPLNNVLYVKATEPQQTASVAKAIEKFEHTQEVKYGEGKVEKLFSFLNTSRNVGLILIVGLLFTAIFLISNTIRITIIARRDEIEIMKLVGATNSFVRIPFVLEGMWLGVLGALIPIAVVSIVYVNIFNIVQPKLDGEFLQLLSATPLLYQVNGLLLIMGVFIGIWGSFMSVRKFLKV</sequence>
<reference evidence="14 15" key="1">
    <citation type="submission" date="2018-06" db="EMBL/GenBank/DDBJ databases">
        <title>Genomic Encyclopedia of Archaeal and Bacterial Type Strains, Phase II (KMG-II): from individual species to whole genera.</title>
        <authorList>
            <person name="Goeker M."/>
        </authorList>
    </citation>
    <scope>NUCLEOTIDE SEQUENCE [LARGE SCALE GENOMIC DNA]</scope>
    <source>
        <strain evidence="14 15">KACC 16626</strain>
    </source>
</reference>
<evidence type="ECO:0000256" key="11">
    <source>
        <dbReference type="SAM" id="Phobius"/>
    </source>
</evidence>
<dbReference type="GO" id="GO:0051301">
    <property type="term" value="P:cell division"/>
    <property type="evidence" value="ECO:0007669"/>
    <property type="project" value="UniProtKB-KW"/>
</dbReference>
<evidence type="ECO:0000256" key="2">
    <source>
        <dbReference type="ARBA" id="ARBA00007379"/>
    </source>
</evidence>
<feature type="domain" description="FtsX extracellular" evidence="13">
    <location>
        <begin position="78"/>
        <end position="164"/>
    </location>
</feature>
<evidence type="ECO:0000256" key="3">
    <source>
        <dbReference type="ARBA" id="ARBA00021907"/>
    </source>
</evidence>
<comment type="function">
    <text evidence="10">Part of the ABC transporter FtsEX involved in asymmetric cellular division facilitating the initiation of sporulation.</text>
</comment>
<evidence type="ECO:0000256" key="1">
    <source>
        <dbReference type="ARBA" id="ARBA00004651"/>
    </source>
</evidence>
<evidence type="ECO:0000313" key="14">
    <source>
        <dbReference type="EMBL" id="PYF07659.1"/>
    </source>
</evidence>
<dbReference type="Pfam" id="PF18075">
    <property type="entry name" value="FtsX_ECD"/>
    <property type="match status" value="1"/>
</dbReference>
<evidence type="ECO:0000256" key="9">
    <source>
        <dbReference type="ARBA" id="ARBA00023306"/>
    </source>
</evidence>
<dbReference type="InterPro" id="IPR058204">
    <property type="entry name" value="FtsX_firmicutes-type"/>
</dbReference>
<dbReference type="Pfam" id="PF02687">
    <property type="entry name" value="FtsX"/>
    <property type="match status" value="1"/>
</dbReference>
<name>A0A318U6T6_9BACL</name>
<dbReference type="NCBIfam" id="NF038347">
    <property type="entry name" value="FtsX_Gpos"/>
    <property type="match status" value="1"/>
</dbReference>
<evidence type="ECO:0000256" key="7">
    <source>
        <dbReference type="ARBA" id="ARBA00022989"/>
    </source>
</evidence>
<keyword evidence="7 11" id="KW-1133">Transmembrane helix</keyword>
<feature type="transmembrane region" description="Helical" evidence="11">
    <location>
        <begin position="279"/>
        <end position="300"/>
    </location>
</feature>
<organism evidence="14 15">
    <name type="scientific">Ureibacillus chungkukjangi</name>
    <dbReference type="NCBI Taxonomy" id="1202712"/>
    <lineage>
        <taxon>Bacteria</taxon>
        <taxon>Bacillati</taxon>
        <taxon>Bacillota</taxon>
        <taxon>Bacilli</taxon>
        <taxon>Bacillales</taxon>
        <taxon>Caryophanaceae</taxon>
        <taxon>Ureibacillus</taxon>
    </lineage>
</organism>
<evidence type="ECO:0000256" key="4">
    <source>
        <dbReference type="ARBA" id="ARBA00022475"/>
    </source>
</evidence>
<dbReference type="GO" id="GO:0005886">
    <property type="term" value="C:plasma membrane"/>
    <property type="evidence" value="ECO:0007669"/>
    <property type="project" value="UniProtKB-SubCell"/>
</dbReference>
<evidence type="ECO:0000259" key="12">
    <source>
        <dbReference type="Pfam" id="PF02687"/>
    </source>
</evidence>
<dbReference type="PANTHER" id="PTHR47755:SF1">
    <property type="entry name" value="CELL DIVISION PROTEIN FTSX"/>
    <property type="match status" value="1"/>
</dbReference>
<dbReference type="InterPro" id="IPR004513">
    <property type="entry name" value="FtsX"/>
</dbReference>
<keyword evidence="5 10" id="KW-0132">Cell division</keyword>
<feature type="transmembrane region" description="Helical" evidence="11">
    <location>
        <begin position="184"/>
        <end position="204"/>
    </location>
</feature>
<protein>
    <recommendedName>
        <fullName evidence="3 10">Cell division protein FtsX</fullName>
    </recommendedName>
</protein>
<dbReference type="AlphaFoldDB" id="A0A318U6T6"/>
<dbReference type="Proteomes" id="UP000247416">
    <property type="component" value="Unassembled WGS sequence"/>
</dbReference>
<gene>
    <name evidence="14" type="ORF">BJ095_104167</name>
</gene>
<keyword evidence="9 10" id="KW-0131">Cell cycle</keyword>
<comment type="subcellular location">
    <subcellularLocation>
        <location evidence="1">Cell membrane</location>
        <topology evidence="1">Multi-pass membrane protein</topology>
    </subcellularLocation>
</comment>
<dbReference type="PANTHER" id="PTHR47755">
    <property type="entry name" value="CELL DIVISION PROTEIN FTSX"/>
    <property type="match status" value="1"/>
</dbReference>